<accession>A0A0P7ZUD6</accession>
<dbReference type="AlphaFoldDB" id="A0A0P7ZUD6"/>
<proteinExistence type="predicted"/>
<organism evidence="2 3">
    <name type="scientific">Algoriphagus marincola HL-49</name>
    <dbReference type="NCBI Taxonomy" id="1305737"/>
    <lineage>
        <taxon>Bacteria</taxon>
        <taxon>Pseudomonadati</taxon>
        <taxon>Bacteroidota</taxon>
        <taxon>Cytophagia</taxon>
        <taxon>Cytophagales</taxon>
        <taxon>Cyclobacteriaceae</taxon>
        <taxon>Algoriphagus</taxon>
    </lineage>
</organism>
<evidence type="ECO:0000313" key="2">
    <source>
        <dbReference type="EMBL" id="KPQ08214.1"/>
    </source>
</evidence>
<dbReference type="STRING" id="1305737.GCA_000526355_01510"/>
<gene>
    <name evidence="2" type="ORF">HLUCCX10_17305</name>
</gene>
<sequence length="50" mass="5640">ARHIEAQYERSEMLGKKVQITTPALGQNFSFGNGTTVPTRESKTLKKYRA</sequence>
<evidence type="ECO:0000313" key="3">
    <source>
        <dbReference type="Proteomes" id="UP000050421"/>
    </source>
</evidence>
<feature type="region of interest" description="Disordered" evidence="1">
    <location>
        <begin position="31"/>
        <end position="50"/>
    </location>
</feature>
<name>A0A0P7ZUD6_9BACT</name>
<dbReference type="EMBL" id="LJXT01000166">
    <property type="protein sequence ID" value="KPQ08214.1"/>
    <property type="molecule type" value="Genomic_DNA"/>
</dbReference>
<protein>
    <submittedName>
        <fullName evidence="2">Uncharacterized protein</fullName>
    </submittedName>
</protein>
<dbReference type="PATRIC" id="fig|1305737.6.peg.687"/>
<dbReference type="Proteomes" id="UP000050421">
    <property type="component" value="Unassembled WGS sequence"/>
</dbReference>
<comment type="caution">
    <text evidence="2">The sequence shown here is derived from an EMBL/GenBank/DDBJ whole genome shotgun (WGS) entry which is preliminary data.</text>
</comment>
<feature type="non-terminal residue" evidence="2">
    <location>
        <position position="1"/>
    </location>
</feature>
<reference evidence="2 3" key="1">
    <citation type="submission" date="2015-09" db="EMBL/GenBank/DDBJ databases">
        <title>Identification and resolution of microdiversity through metagenomic sequencing of parallel consortia.</title>
        <authorList>
            <person name="Nelson W.C."/>
            <person name="Romine M.F."/>
            <person name="Lindemann S.R."/>
        </authorList>
    </citation>
    <scope>NUCLEOTIDE SEQUENCE [LARGE SCALE GENOMIC DNA]</scope>
    <source>
        <strain evidence="2">HL-49</strain>
    </source>
</reference>
<evidence type="ECO:0000256" key="1">
    <source>
        <dbReference type="SAM" id="MobiDB-lite"/>
    </source>
</evidence>